<organism evidence="2 3">
    <name type="scientific">Agromyces indicus</name>
    <dbReference type="NCBI Taxonomy" id="758919"/>
    <lineage>
        <taxon>Bacteria</taxon>
        <taxon>Bacillati</taxon>
        <taxon>Actinomycetota</taxon>
        <taxon>Actinomycetes</taxon>
        <taxon>Micrococcales</taxon>
        <taxon>Microbacteriaceae</taxon>
        <taxon>Agromyces</taxon>
    </lineage>
</organism>
<proteinExistence type="predicted"/>
<keyword evidence="1" id="KW-0812">Transmembrane</keyword>
<evidence type="ECO:0000313" key="2">
    <source>
        <dbReference type="EMBL" id="MDR5692586.1"/>
    </source>
</evidence>
<gene>
    <name evidence="2" type="ORF">RH861_10990</name>
</gene>
<dbReference type="Proteomes" id="UP001260072">
    <property type="component" value="Unassembled WGS sequence"/>
</dbReference>
<reference evidence="3" key="1">
    <citation type="submission" date="2023-07" db="EMBL/GenBank/DDBJ databases">
        <title>Description of three actinobacteria isolated from air of manufacturing shop in a pharmaceutical factory.</title>
        <authorList>
            <person name="Zhang D.-F."/>
        </authorList>
    </citation>
    <scope>NUCLEOTIDE SEQUENCE [LARGE SCALE GENOMIC DNA]</scope>
    <source>
        <strain evidence="3">CCTCC AB 2011122</strain>
    </source>
</reference>
<comment type="caution">
    <text evidence="2">The sequence shown here is derived from an EMBL/GenBank/DDBJ whole genome shotgun (WGS) entry which is preliminary data.</text>
</comment>
<protein>
    <submittedName>
        <fullName evidence="2">Uncharacterized protein</fullName>
    </submittedName>
</protein>
<accession>A0ABU1FMA9</accession>
<name>A0ABU1FMA9_9MICO</name>
<dbReference type="EMBL" id="JAVKGS010000003">
    <property type="protein sequence ID" value="MDR5692586.1"/>
    <property type="molecule type" value="Genomic_DNA"/>
</dbReference>
<feature type="transmembrane region" description="Helical" evidence="1">
    <location>
        <begin position="209"/>
        <end position="242"/>
    </location>
</feature>
<keyword evidence="1" id="KW-1133">Transmembrane helix</keyword>
<sequence length="395" mass="41893">MHPYTPKGRAIRHLEGDPATIRRRGTEIEQLGTDMIESAATLQAIADGASGQQGLAVDRLAEVVGDVHRELRLAGELYRPTGPVVRAYGEALAELQPRLDAHAEECDELWEAYLRAPGFREGERPPFAAAEADSPEAADQAGLDRAKQAAYDAWADEATAFDDDYDTWEAAFERAAANVGDVLDGRIEDGFWDRVDGFVAGTLEVLKWVGLALAIASIVIAGPLIGALSAIVAITVLALTIYRKARGDTGWKEVILAAIGVIPFGSLGKIGTPKFADDVFGGLLTGAGRSAIRTEVSTILGSGSAAFRFSGSGVEAIRNGFSHFARNHGTDGRLVDSLARFFTGKAAGSLGSARPADILIGTWWTHLGRVNTGLSWGTGEGLYSRLYDGVVGADR</sequence>
<dbReference type="RefSeq" id="WP_310520993.1">
    <property type="nucleotide sequence ID" value="NZ_BAABBS010000001.1"/>
</dbReference>
<evidence type="ECO:0000313" key="3">
    <source>
        <dbReference type="Proteomes" id="UP001260072"/>
    </source>
</evidence>
<evidence type="ECO:0000256" key="1">
    <source>
        <dbReference type="SAM" id="Phobius"/>
    </source>
</evidence>
<keyword evidence="3" id="KW-1185">Reference proteome</keyword>
<keyword evidence="1" id="KW-0472">Membrane</keyword>